<organism evidence="1 2">
    <name type="scientific">Streblomastix strix</name>
    <dbReference type="NCBI Taxonomy" id="222440"/>
    <lineage>
        <taxon>Eukaryota</taxon>
        <taxon>Metamonada</taxon>
        <taxon>Preaxostyla</taxon>
        <taxon>Oxymonadida</taxon>
        <taxon>Streblomastigidae</taxon>
        <taxon>Streblomastix</taxon>
    </lineage>
</organism>
<dbReference type="Proteomes" id="UP000324800">
    <property type="component" value="Unassembled WGS sequence"/>
</dbReference>
<evidence type="ECO:0000313" key="1">
    <source>
        <dbReference type="EMBL" id="KAA6402430.1"/>
    </source>
</evidence>
<evidence type="ECO:0000313" key="2">
    <source>
        <dbReference type="Proteomes" id="UP000324800"/>
    </source>
</evidence>
<sequence length="166" mass="18682">MKCNEKTAKFFIGEKLNEEVELGVSKLPPDIQVVYLAEGPLKAYKSHNTERNGQGLTKLVEWVEEEKKIYIQLIKLQKDGQQIANSLTGTGLQIADFRGIVSRIYTVSKTNQVSGIAVVRFGFIADGDEILNNIPIPEKDFRAITYDEKEFNLEISNIIFSYLVPG</sequence>
<comment type="caution">
    <text evidence="1">The sequence shown here is derived from an EMBL/GenBank/DDBJ whole genome shotgun (WGS) entry which is preliminary data.</text>
</comment>
<reference evidence="1 2" key="1">
    <citation type="submission" date="2019-03" db="EMBL/GenBank/DDBJ databases">
        <title>Single cell metagenomics reveals metabolic interactions within the superorganism composed of flagellate Streblomastix strix and complex community of Bacteroidetes bacteria on its surface.</title>
        <authorList>
            <person name="Treitli S.C."/>
            <person name="Kolisko M."/>
            <person name="Husnik F."/>
            <person name="Keeling P."/>
            <person name="Hampl V."/>
        </authorList>
    </citation>
    <scope>NUCLEOTIDE SEQUENCE [LARGE SCALE GENOMIC DNA]</scope>
    <source>
        <strain evidence="1">ST1C</strain>
    </source>
</reference>
<gene>
    <name evidence="1" type="ORF">EZS28_002048</name>
</gene>
<name>A0A5J4X5D4_9EUKA</name>
<accession>A0A5J4X5D4</accession>
<dbReference type="AlphaFoldDB" id="A0A5J4X5D4"/>
<proteinExistence type="predicted"/>
<dbReference type="EMBL" id="SNRW01000237">
    <property type="protein sequence ID" value="KAA6402430.1"/>
    <property type="molecule type" value="Genomic_DNA"/>
</dbReference>
<protein>
    <submittedName>
        <fullName evidence="1">Uncharacterized protein</fullName>
    </submittedName>
</protein>